<feature type="domain" description="DUF5714" evidence="2">
    <location>
        <begin position="21"/>
        <end position="193"/>
    </location>
</feature>
<reference evidence="3 4" key="1">
    <citation type="submission" date="2019-12" db="EMBL/GenBank/DDBJ databases">
        <title>Sequence classification of anaerobic respiratory reductive dehalogenases: First we see many, then we see few.</title>
        <authorList>
            <person name="Molenda O."/>
            <person name="Puentes Jacome L.A."/>
            <person name="Cao X."/>
            <person name="Nesbo C.L."/>
            <person name="Tang S."/>
            <person name="Morson N."/>
            <person name="Patron J."/>
            <person name="Lomheim L."/>
            <person name="Wishart D.S."/>
            <person name="Edwards E.A."/>
        </authorList>
    </citation>
    <scope>NUCLEOTIDE SEQUENCE [LARGE SCALE GENOMIC DNA]</scope>
    <source>
        <strain evidence="3 4">12DCA</strain>
    </source>
</reference>
<organism evidence="3 4">
    <name type="scientific">Dehalobacter restrictus</name>
    <dbReference type="NCBI Taxonomy" id="55583"/>
    <lineage>
        <taxon>Bacteria</taxon>
        <taxon>Bacillati</taxon>
        <taxon>Bacillota</taxon>
        <taxon>Clostridia</taxon>
        <taxon>Eubacteriales</taxon>
        <taxon>Desulfitobacteriaceae</taxon>
        <taxon>Dehalobacter</taxon>
    </lineage>
</organism>
<sequence length="197" mass="21802">MEERLNNFDLYGYITAQCLKYYSESPSKPPLEMAEALMEHPDFLMHCPEHHYLVPAVLLTAACRMQGRPTDDLAKLLEETQTRSKNVLGAFCGLYGACGAAIGIGIYASVLTNTTPYSVETWSAVNLGTAESLLEMAKINGPRCCKRNTYLALQYASSFSREHLGIDLADCGAIQCTHSARNKECKRGQCPFYQQSV</sequence>
<dbReference type="RefSeq" id="WP_158208036.1">
    <property type="nucleotide sequence ID" value="NZ_CP046996.1"/>
</dbReference>
<dbReference type="EMBL" id="CP046996">
    <property type="protein sequence ID" value="QGZ99207.1"/>
    <property type="molecule type" value="Genomic_DNA"/>
</dbReference>
<proteinExistence type="predicted"/>
<name>A0A857DEY9_9FIRM</name>
<accession>A0A857DEY9</accession>
<keyword evidence="1" id="KW-0472">Membrane</keyword>
<feature type="transmembrane region" description="Helical" evidence="1">
    <location>
        <begin position="87"/>
        <end position="108"/>
    </location>
</feature>
<gene>
    <name evidence="3" type="ORF">GQ588_00245</name>
</gene>
<dbReference type="Pfam" id="PF18978">
    <property type="entry name" value="DUF5714"/>
    <property type="match status" value="1"/>
</dbReference>
<evidence type="ECO:0000313" key="3">
    <source>
        <dbReference type="EMBL" id="QGZ99207.1"/>
    </source>
</evidence>
<evidence type="ECO:0000256" key="1">
    <source>
        <dbReference type="SAM" id="Phobius"/>
    </source>
</evidence>
<keyword evidence="1" id="KW-1133">Transmembrane helix</keyword>
<evidence type="ECO:0000313" key="4">
    <source>
        <dbReference type="Proteomes" id="UP000430508"/>
    </source>
</evidence>
<dbReference type="Proteomes" id="UP000430508">
    <property type="component" value="Chromosome"/>
</dbReference>
<dbReference type="AlphaFoldDB" id="A0A857DEY9"/>
<dbReference type="InterPro" id="IPR043768">
    <property type="entry name" value="DUF5714"/>
</dbReference>
<keyword evidence="1" id="KW-0812">Transmembrane</keyword>
<evidence type="ECO:0000259" key="2">
    <source>
        <dbReference type="Pfam" id="PF18978"/>
    </source>
</evidence>
<protein>
    <recommendedName>
        <fullName evidence="2">DUF5714 domain-containing protein</fullName>
    </recommendedName>
</protein>